<reference evidence="2 3" key="1">
    <citation type="submission" date="2019-09" db="EMBL/GenBank/DDBJ databases">
        <authorList>
            <person name="Duangmal K."/>
            <person name="Teo W.F.A."/>
            <person name="Lipun K."/>
        </authorList>
    </citation>
    <scope>NUCLEOTIDE SEQUENCE [LARGE SCALE GENOMIC DNA]</scope>
    <source>
        <strain evidence="2 3">K1PN6</strain>
    </source>
</reference>
<feature type="domain" description="DUF397" evidence="1">
    <location>
        <begin position="6"/>
        <end position="58"/>
    </location>
</feature>
<dbReference type="Proteomes" id="UP000373149">
    <property type="component" value="Unassembled WGS sequence"/>
</dbReference>
<dbReference type="RefSeq" id="WP_152869980.1">
    <property type="nucleotide sequence ID" value="NZ_VMNX01000349.1"/>
</dbReference>
<protein>
    <submittedName>
        <fullName evidence="2">DUF397 domain-containing protein</fullName>
    </submittedName>
</protein>
<dbReference type="EMBL" id="VMNX01000349">
    <property type="protein sequence ID" value="MPY54998.1"/>
    <property type="molecule type" value="Genomic_DNA"/>
</dbReference>
<dbReference type="InterPro" id="IPR007278">
    <property type="entry name" value="DUF397"/>
</dbReference>
<name>A0A5N8X7L7_9ACTN</name>
<proteinExistence type="predicted"/>
<evidence type="ECO:0000313" key="3">
    <source>
        <dbReference type="Proteomes" id="UP000373149"/>
    </source>
</evidence>
<evidence type="ECO:0000313" key="2">
    <source>
        <dbReference type="EMBL" id="MPY54998.1"/>
    </source>
</evidence>
<accession>A0A5N8X7L7</accession>
<sequence>MTTPCDWQKSSFSGPGDGNSCVELAATPNTVHLRESDTPYTEVTTDPTPLAHFLHGIKTGRFAPRL</sequence>
<comment type="caution">
    <text evidence="2">The sequence shown here is derived from an EMBL/GenBank/DDBJ whole genome shotgun (WGS) entry which is preliminary data.</text>
</comment>
<organism evidence="2 3">
    <name type="scientific">Streptomyces acidicola</name>
    <dbReference type="NCBI Taxonomy" id="2596892"/>
    <lineage>
        <taxon>Bacteria</taxon>
        <taxon>Bacillati</taxon>
        <taxon>Actinomycetota</taxon>
        <taxon>Actinomycetes</taxon>
        <taxon>Kitasatosporales</taxon>
        <taxon>Streptomycetaceae</taxon>
        <taxon>Streptomyces</taxon>
    </lineage>
</organism>
<keyword evidence="3" id="KW-1185">Reference proteome</keyword>
<dbReference type="AlphaFoldDB" id="A0A5N8X7L7"/>
<evidence type="ECO:0000259" key="1">
    <source>
        <dbReference type="Pfam" id="PF04149"/>
    </source>
</evidence>
<gene>
    <name evidence="2" type="ORF">FPZ41_43205</name>
</gene>
<dbReference type="Pfam" id="PF04149">
    <property type="entry name" value="DUF397"/>
    <property type="match status" value="1"/>
</dbReference>